<accession>A0ACC1LT50</accession>
<organism evidence="1 2">
    <name type="scientific">Coemansia furcata</name>
    <dbReference type="NCBI Taxonomy" id="417177"/>
    <lineage>
        <taxon>Eukaryota</taxon>
        <taxon>Fungi</taxon>
        <taxon>Fungi incertae sedis</taxon>
        <taxon>Zoopagomycota</taxon>
        <taxon>Kickxellomycotina</taxon>
        <taxon>Kickxellomycetes</taxon>
        <taxon>Kickxellales</taxon>
        <taxon>Kickxellaceae</taxon>
        <taxon>Coemansia</taxon>
    </lineage>
</organism>
<comment type="caution">
    <text evidence="1">The sequence shown here is derived from an EMBL/GenBank/DDBJ whole genome shotgun (WGS) entry which is preliminary data.</text>
</comment>
<dbReference type="EMBL" id="JANBUP010000002">
    <property type="protein sequence ID" value="KAJ2814167.1"/>
    <property type="molecule type" value="Genomic_DNA"/>
</dbReference>
<dbReference type="Proteomes" id="UP001140096">
    <property type="component" value="Unassembled WGS sequence"/>
</dbReference>
<reference evidence="1" key="1">
    <citation type="submission" date="2022-07" db="EMBL/GenBank/DDBJ databases">
        <title>Phylogenomic reconstructions and comparative analyses of Kickxellomycotina fungi.</title>
        <authorList>
            <person name="Reynolds N.K."/>
            <person name="Stajich J.E."/>
            <person name="Barry K."/>
            <person name="Grigoriev I.V."/>
            <person name="Crous P."/>
            <person name="Smith M.E."/>
        </authorList>
    </citation>
    <scope>NUCLEOTIDE SEQUENCE</scope>
    <source>
        <strain evidence="1">CBS 102833</strain>
    </source>
</reference>
<evidence type="ECO:0000313" key="1">
    <source>
        <dbReference type="EMBL" id="KAJ2814167.1"/>
    </source>
</evidence>
<evidence type="ECO:0000313" key="2">
    <source>
        <dbReference type="Proteomes" id="UP001140096"/>
    </source>
</evidence>
<protein>
    <submittedName>
        <fullName evidence="1">Uncharacterized protein</fullName>
    </submittedName>
</protein>
<proteinExistence type="predicted"/>
<sequence>MAYAPTQPVGGRMRFPPPQLGHSTPSPFSPAGMRDERAEFMTPTRQVRSANATSSPFRTSLRHSTYIEAESNANPFTPRVERGVSAGSRTLGRRVTVLNNGTAKGVRISDHGLGSVDGDSAGMEAMNGDFASMGGGVGAWPIDGMHIAGAGSVGGGGGGMDTAIKSPFGSRPKSPGQRSASPRRRTKLPSFLLGSAQLSRSPGKSSTHLPGSELSLTSQNANMFGMASPKAQTPLASNPMSPRRLSGFGSNDMLSSAYTSSMPRNPKGAASALDDAPPVLSLDDMDLEHDDPFVRASDGDADPFANSRGGAGFEASDVRTSSEDGGPSSEKDYNDVKIRSVVVRGLPVETESSALNHFRAFGEILAFAVVSSGGLALLYAQPWQAQRAAGQADTSGRVLIGGRTLASIAWADEASVAVLFTKVFPNQALPRSAAPPAADSFTLAETIYAQSPQTRGARQPLQQPRVGSRLSVVQAADGTGRSGGVSSPFKQNQSLYGRGISNGGDDGGVQATSGTMYSPASVLRVAPTPKPRNGILQSALDILFGW</sequence>
<keyword evidence="2" id="KW-1185">Reference proteome</keyword>
<gene>
    <name evidence="1" type="ORF">H4S07_000065</name>
</gene>
<name>A0ACC1LT50_9FUNG</name>